<dbReference type="EMBL" id="MHOP01000011">
    <property type="protein sequence ID" value="OGZ66020.1"/>
    <property type="molecule type" value="Genomic_DNA"/>
</dbReference>
<gene>
    <name evidence="1" type="ORF">A2822_03160</name>
</gene>
<sequence>MSQLIQSEMKTFFHFEIQSKTLRIGATIIAMIKEVDLIKERHCHVGFIGTTNENVRTLFAELIAEERAEDVSVHRVEGILSLDVEGAQLKIRLDNGAILEGEYRRPQDMDFHISPDALKEFYQWQRGADVTE</sequence>
<dbReference type="AlphaFoldDB" id="A0A1G2HUZ2"/>
<protein>
    <submittedName>
        <fullName evidence="1">Uncharacterized protein</fullName>
    </submittedName>
</protein>
<organism evidence="1 2">
    <name type="scientific">Candidatus Staskawiczbacteria bacterium RIFCSPHIGHO2_01_FULL_41_41</name>
    <dbReference type="NCBI Taxonomy" id="1802203"/>
    <lineage>
        <taxon>Bacteria</taxon>
        <taxon>Candidatus Staskawicziibacteriota</taxon>
    </lineage>
</organism>
<dbReference type="Proteomes" id="UP000178774">
    <property type="component" value="Unassembled WGS sequence"/>
</dbReference>
<evidence type="ECO:0000313" key="1">
    <source>
        <dbReference type="EMBL" id="OGZ66020.1"/>
    </source>
</evidence>
<evidence type="ECO:0000313" key="2">
    <source>
        <dbReference type="Proteomes" id="UP000178774"/>
    </source>
</evidence>
<name>A0A1G2HUZ2_9BACT</name>
<accession>A0A1G2HUZ2</accession>
<proteinExistence type="predicted"/>
<reference evidence="1 2" key="1">
    <citation type="journal article" date="2016" name="Nat. Commun.">
        <title>Thousands of microbial genomes shed light on interconnected biogeochemical processes in an aquifer system.</title>
        <authorList>
            <person name="Anantharaman K."/>
            <person name="Brown C.T."/>
            <person name="Hug L.A."/>
            <person name="Sharon I."/>
            <person name="Castelle C.J."/>
            <person name="Probst A.J."/>
            <person name="Thomas B.C."/>
            <person name="Singh A."/>
            <person name="Wilkins M.J."/>
            <person name="Karaoz U."/>
            <person name="Brodie E.L."/>
            <person name="Williams K.H."/>
            <person name="Hubbard S.S."/>
            <person name="Banfield J.F."/>
        </authorList>
    </citation>
    <scope>NUCLEOTIDE SEQUENCE [LARGE SCALE GENOMIC DNA]</scope>
</reference>
<comment type="caution">
    <text evidence="1">The sequence shown here is derived from an EMBL/GenBank/DDBJ whole genome shotgun (WGS) entry which is preliminary data.</text>
</comment>